<keyword evidence="8 12" id="KW-0798">TonB box</keyword>
<evidence type="ECO:0000256" key="8">
    <source>
        <dbReference type="ARBA" id="ARBA00023077"/>
    </source>
</evidence>
<dbReference type="Pfam" id="PF00593">
    <property type="entry name" value="TonB_dep_Rec_b-barrel"/>
    <property type="match status" value="1"/>
</dbReference>
<dbReference type="GO" id="GO:0006826">
    <property type="term" value="P:iron ion transport"/>
    <property type="evidence" value="ECO:0007669"/>
    <property type="project" value="UniProtKB-KW"/>
</dbReference>
<evidence type="ECO:0000259" key="14">
    <source>
        <dbReference type="Pfam" id="PF00593"/>
    </source>
</evidence>
<evidence type="ECO:0000256" key="13">
    <source>
        <dbReference type="SAM" id="SignalP"/>
    </source>
</evidence>
<evidence type="ECO:0000256" key="10">
    <source>
        <dbReference type="ARBA" id="ARBA00023237"/>
    </source>
</evidence>
<dbReference type="Gene3D" id="2.40.170.20">
    <property type="entry name" value="TonB-dependent receptor, beta-barrel domain"/>
    <property type="match status" value="1"/>
</dbReference>
<keyword evidence="5 11" id="KW-0812">Transmembrane</keyword>
<sequence>MNMDIFFKSAIATTLTACLLTNIETAHANDELEQITVKGRSTNLIGSAISASEGFVGQEEIEVRPLLRTGELMELVPGMVATQHSGSGKANQYFLRGFNLDHGTDFATFVDGMPVNMRTHGHGQGYTDLNFIIPELVETLAYKKGPYFTEVGDFSGAGSAFFSTPNTLETGMASLTLGENDYTRLLVADSVEKVANGSLLYAVKKQIYQGPWHDIDEDVSKINGLIKHSQKLSDGILSFTLMAYDNSWNSADQIPQRAITNGNIDELGSIDTSLGGDSSRYSASAAWDSAHASLTAYFIEYDLNLFSNFTYFLDDPINGDQFEQVDERKVYGAQGHYHFAHKQSRTTLGFETRIDDIQEVGLYKTTERVRRGTVRSDEVTQSSAALYVRNTFDITPKLRSNIGIRYDYFDFDVASLIDLNINNVNLNDNNGSHNEGLVSVKGSITYQINDLFEVYMAAGQGFHSNDARGTTTKVDPNSGESTTPVDALVRSDGAELGIRVDLDDSVNASLALWQLSLDSELLFVGDAGNTEASRPSKRQGLELTAYYRMTDNLSFDLEYSMTDSEFSAPRPEGAHIPGAIDQVLQMGVSASFSDTGYGSIRVRHFGERPLIEDNSVQSDASTVVNALLGKRWGAYELKLEVLNVFDSDAHDIDYFYASRLPGEASQGVEDIHYHIIEPRTYRVTVGFRF</sequence>
<gene>
    <name evidence="16" type="primary">nicT</name>
    <name evidence="16" type="ORF">GCM10011274_33680</name>
</gene>
<keyword evidence="9 11" id="KW-0472">Membrane</keyword>
<dbReference type="InterPro" id="IPR037066">
    <property type="entry name" value="Plug_dom_sf"/>
</dbReference>
<dbReference type="Pfam" id="PF07715">
    <property type="entry name" value="Plug"/>
    <property type="match status" value="1"/>
</dbReference>
<evidence type="ECO:0000256" key="2">
    <source>
        <dbReference type="ARBA" id="ARBA00022448"/>
    </source>
</evidence>
<dbReference type="EMBL" id="BMZC01000010">
    <property type="protein sequence ID" value="GGZ72642.1"/>
    <property type="molecule type" value="Genomic_DNA"/>
</dbReference>
<dbReference type="InterPro" id="IPR039426">
    <property type="entry name" value="TonB-dep_rcpt-like"/>
</dbReference>
<keyword evidence="6" id="KW-0408">Iron</keyword>
<evidence type="ECO:0000256" key="7">
    <source>
        <dbReference type="ARBA" id="ARBA00023065"/>
    </source>
</evidence>
<feature type="chain" id="PRO_5034885626" evidence="13">
    <location>
        <begin position="29"/>
        <end position="689"/>
    </location>
</feature>
<keyword evidence="16" id="KW-0675">Receptor</keyword>
<dbReference type="Gene3D" id="2.170.130.10">
    <property type="entry name" value="TonB-dependent receptor, plug domain"/>
    <property type="match status" value="1"/>
</dbReference>
<evidence type="ECO:0000313" key="16">
    <source>
        <dbReference type="EMBL" id="GGZ72642.1"/>
    </source>
</evidence>
<evidence type="ECO:0000313" key="17">
    <source>
        <dbReference type="Proteomes" id="UP000622604"/>
    </source>
</evidence>
<keyword evidence="2 11" id="KW-0813">Transport</keyword>
<accession>A0A8H9IC00</accession>
<comment type="caution">
    <text evidence="16">The sequence shown here is derived from an EMBL/GenBank/DDBJ whole genome shotgun (WGS) entry which is preliminary data.</text>
</comment>
<keyword evidence="13" id="KW-0732">Signal</keyword>
<evidence type="ECO:0000256" key="11">
    <source>
        <dbReference type="PROSITE-ProRule" id="PRU01360"/>
    </source>
</evidence>
<reference evidence="16" key="2">
    <citation type="submission" date="2020-09" db="EMBL/GenBank/DDBJ databases">
        <authorList>
            <person name="Sun Q."/>
            <person name="Kim S."/>
        </authorList>
    </citation>
    <scope>NUCLEOTIDE SEQUENCE</scope>
    <source>
        <strain evidence="16">KCTC 32337</strain>
    </source>
</reference>
<dbReference type="PANTHER" id="PTHR32552">
    <property type="entry name" value="FERRICHROME IRON RECEPTOR-RELATED"/>
    <property type="match status" value="1"/>
</dbReference>
<keyword evidence="7" id="KW-0406">Ion transport</keyword>
<dbReference type="AlphaFoldDB" id="A0A8H9IC00"/>
<protein>
    <submittedName>
        <fullName evidence="16">TonB-dependent receptor</fullName>
    </submittedName>
</protein>
<evidence type="ECO:0000256" key="1">
    <source>
        <dbReference type="ARBA" id="ARBA00004571"/>
    </source>
</evidence>
<evidence type="ECO:0000256" key="12">
    <source>
        <dbReference type="RuleBase" id="RU003357"/>
    </source>
</evidence>
<reference evidence="16" key="1">
    <citation type="journal article" date="2014" name="Int. J. Syst. Evol. Microbiol.">
        <title>Complete genome sequence of Corynebacterium casei LMG S-19264T (=DSM 44701T), isolated from a smear-ripened cheese.</title>
        <authorList>
            <consortium name="US DOE Joint Genome Institute (JGI-PGF)"/>
            <person name="Walter F."/>
            <person name="Albersmeier A."/>
            <person name="Kalinowski J."/>
            <person name="Ruckert C."/>
        </authorList>
    </citation>
    <scope>NUCLEOTIDE SEQUENCE</scope>
    <source>
        <strain evidence="16">KCTC 32337</strain>
    </source>
</reference>
<dbReference type="SUPFAM" id="SSF56935">
    <property type="entry name" value="Porins"/>
    <property type="match status" value="1"/>
</dbReference>
<feature type="domain" description="TonB-dependent receptor plug" evidence="15">
    <location>
        <begin position="55"/>
        <end position="158"/>
    </location>
</feature>
<keyword evidence="10 11" id="KW-0998">Cell outer membrane</keyword>
<evidence type="ECO:0000256" key="5">
    <source>
        <dbReference type="ARBA" id="ARBA00022692"/>
    </source>
</evidence>
<dbReference type="PANTHER" id="PTHR32552:SF81">
    <property type="entry name" value="TONB-DEPENDENT OUTER MEMBRANE RECEPTOR"/>
    <property type="match status" value="1"/>
</dbReference>
<dbReference type="InterPro" id="IPR000531">
    <property type="entry name" value="Beta-barrel_TonB"/>
</dbReference>
<evidence type="ECO:0000256" key="4">
    <source>
        <dbReference type="ARBA" id="ARBA00022496"/>
    </source>
</evidence>
<evidence type="ECO:0000259" key="15">
    <source>
        <dbReference type="Pfam" id="PF07715"/>
    </source>
</evidence>
<keyword evidence="3 11" id="KW-1134">Transmembrane beta strand</keyword>
<feature type="domain" description="TonB-dependent receptor-like beta-barrel" evidence="14">
    <location>
        <begin position="239"/>
        <end position="644"/>
    </location>
</feature>
<dbReference type="GO" id="GO:0009279">
    <property type="term" value="C:cell outer membrane"/>
    <property type="evidence" value="ECO:0007669"/>
    <property type="project" value="UniProtKB-SubCell"/>
</dbReference>
<evidence type="ECO:0000256" key="3">
    <source>
        <dbReference type="ARBA" id="ARBA00022452"/>
    </source>
</evidence>
<evidence type="ECO:0000256" key="9">
    <source>
        <dbReference type="ARBA" id="ARBA00023136"/>
    </source>
</evidence>
<name>A0A8H9IC00_9ALTE</name>
<dbReference type="InterPro" id="IPR012910">
    <property type="entry name" value="Plug_dom"/>
</dbReference>
<feature type="signal peptide" evidence="13">
    <location>
        <begin position="1"/>
        <end position="28"/>
    </location>
</feature>
<dbReference type="PROSITE" id="PS52016">
    <property type="entry name" value="TONB_DEPENDENT_REC_3"/>
    <property type="match status" value="1"/>
</dbReference>
<evidence type="ECO:0000256" key="6">
    <source>
        <dbReference type="ARBA" id="ARBA00023004"/>
    </source>
</evidence>
<keyword evidence="4" id="KW-0410">Iron transport</keyword>
<dbReference type="Proteomes" id="UP000622604">
    <property type="component" value="Unassembled WGS sequence"/>
</dbReference>
<dbReference type="InterPro" id="IPR036942">
    <property type="entry name" value="Beta-barrel_TonB_sf"/>
</dbReference>
<organism evidence="16 17">
    <name type="scientific">Paraglaciecola chathamensis</name>
    <dbReference type="NCBI Taxonomy" id="368405"/>
    <lineage>
        <taxon>Bacteria</taxon>
        <taxon>Pseudomonadati</taxon>
        <taxon>Pseudomonadota</taxon>
        <taxon>Gammaproteobacteria</taxon>
        <taxon>Alteromonadales</taxon>
        <taxon>Alteromonadaceae</taxon>
        <taxon>Paraglaciecola</taxon>
    </lineage>
</organism>
<comment type="similarity">
    <text evidence="11 12">Belongs to the TonB-dependent receptor family.</text>
</comment>
<proteinExistence type="inferred from homology"/>
<comment type="subcellular location">
    <subcellularLocation>
        <location evidence="1 11">Cell outer membrane</location>
        <topology evidence="1 11">Multi-pass membrane protein</topology>
    </subcellularLocation>
</comment>